<comment type="caution">
    <text evidence="1">The sequence shown here is derived from an EMBL/GenBank/DDBJ whole genome shotgun (WGS) entry which is preliminary data.</text>
</comment>
<evidence type="ECO:0000313" key="2">
    <source>
        <dbReference type="Proteomes" id="UP000814140"/>
    </source>
</evidence>
<protein>
    <submittedName>
        <fullName evidence="1">NAD(P)-binding protein</fullName>
    </submittedName>
</protein>
<reference evidence="1" key="2">
    <citation type="journal article" date="2022" name="New Phytol.">
        <title>Evolutionary transition to the ectomycorrhizal habit in the genomes of a hyperdiverse lineage of mushroom-forming fungi.</title>
        <authorList>
            <person name="Looney B."/>
            <person name="Miyauchi S."/>
            <person name="Morin E."/>
            <person name="Drula E."/>
            <person name="Courty P.E."/>
            <person name="Kohler A."/>
            <person name="Kuo A."/>
            <person name="LaButti K."/>
            <person name="Pangilinan J."/>
            <person name="Lipzen A."/>
            <person name="Riley R."/>
            <person name="Andreopoulos W."/>
            <person name="He G."/>
            <person name="Johnson J."/>
            <person name="Nolan M."/>
            <person name="Tritt A."/>
            <person name="Barry K.W."/>
            <person name="Grigoriev I.V."/>
            <person name="Nagy L.G."/>
            <person name="Hibbett D."/>
            <person name="Henrissat B."/>
            <person name="Matheny P.B."/>
            <person name="Labbe J."/>
            <person name="Martin F.M."/>
        </authorList>
    </citation>
    <scope>NUCLEOTIDE SEQUENCE</scope>
    <source>
        <strain evidence="1">HHB10654</strain>
    </source>
</reference>
<sequence length="302" mass="32349">MANISESRVWLITGASSGLGLALVEAVLAKGERAVATVRNPTALADLQAKYPDTQLLVVTLDVTNAEQIAETFKTVETHFHRLDVVVNNAGYGLSGEIEAVPDDKARHQIETLFWGPVNITKQAIPFFRDVNPKGHGGRILNVTSVGGYSGNQTLAYYSAGKFALEGFTESFTKEMRPEWNIKGIIIEPGGFATKWATSGMVVVPQPPAYEGDSPSNKFRAMAKGAGAIGDVAKAAQAMILIAGEPDPPLRLQLGTDSWGIVQYKANATLKDQEKWATVSHGTNLDGYGPEILEKLKVILGG</sequence>
<accession>A0ACB8SK47</accession>
<evidence type="ECO:0000313" key="1">
    <source>
        <dbReference type="EMBL" id="KAI0056246.1"/>
    </source>
</evidence>
<keyword evidence="2" id="KW-1185">Reference proteome</keyword>
<dbReference type="Proteomes" id="UP000814140">
    <property type="component" value="Unassembled WGS sequence"/>
</dbReference>
<dbReference type="EMBL" id="MU277268">
    <property type="protein sequence ID" value="KAI0056246.1"/>
    <property type="molecule type" value="Genomic_DNA"/>
</dbReference>
<name>A0ACB8SK47_9AGAM</name>
<organism evidence="1 2">
    <name type="scientific">Artomyces pyxidatus</name>
    <dbReference type="NCBI Taxonomy" id="48021"/>
    <lineage>
        <taxon>Eukaryota</taxon>
        <taxon>Fungi</taxon>
        <taxon>Dikarya</taxon>
        <taxon>Basidiomycota</taxon>
        <taxon>Agaricomycotina</taxon>
        <taxon>Agaricomycetes</taxon>
        <taxon>Russulales</taxon>
        <taxon>Auriscalpiaceae</taxon>
        <taxon>Artomyces</taxon>
    </lineage>
</organism>
<reference evidence="1" key="1">
    <citation type="submission" date="2021-03" db="EMBL/GenBank/DDBJ databases">
        <authorList>
            <consortium name="DOE Joint Genome Institute"/>
            <person name="Ahrendt S."/>
            <person name="Looney B.P."/>
            <person name="Miyauchi S."/>
            <person name="Morin E."/>
            <person name="Drula E."/>
            <person name="Courty P.E."/>
            <person name="Chicoki N."/>
            <person name="Fauchery L."/>
            <person name="Kohler A."/>
            <person name="Kuo A."/>
            <person name="Labutti K."/>
            <person name="Pangilinan J."/>
            <person name="Lipzen A."/>
            <person name="Riley R."/>
            <person name="Andreopoulos W."/>
            <person name="He G."/>
            <person name="Johnson J."/>
            <person name="Barry K.W."/>
            <person name="Grigoriev I.V."/>
            <person name="Nagy L."/>
            <person name="Hibbett D."/>
            <person name="Henrissat B."/>
            <person name="Matheny P.B."/>
            <person name="Labbe J."/>
            <person name="Martin F."/>
        </authorList>
    </citation>
    <scope>NUCLEOTIDE SEQUENCE</scope>
    <source>
        <strain evidence="1">HHB10654</strain>
    </source>
</reference>
<gene>
    <name evidence="1" type="ORF">BV25DRAFT_1894385</name>
</gene>
<proteinExistence type="predicted"/>